<dbReference type="STRING" id="266128.ABB25_05035"/>
<evidence type="ECO:0000313" key="3">
    <source>
        <dbReference type="EMBL" id="KRG59216.1"/>
    </source>
</evidence>
<feature type="chain" id="PRO_5006392816" evidence="1">
    <location>
        <begin position="28"/>
        <end position="170"/>
    </location>
</feature>
<protein>
    <submittedName>
        <fullName evidence="4">DUF2059 domain-containing protein</fullName>
    </submittedName>
</protein>
<evidence type="ECO:0000259" key="2">
    <source>
        <dbReference type="Pfam" id="PF09832"/>
    </source>
</evidence>
<dbReference type="EMBL" id="LDJH01000007">
    <property type="protein sequence ID" value="KRG59216.1"/>
    <property type="molecule type" value="Genomic_DNA"/>
</dbReference>
<dbReference type="PATRIC" id="fig|266128.3.peg.2665"/>
<sequence length="170" mass="18933">MRATLSLHSLCRRVLLATLLASPLASAAPASDAEINRLLSASRAQAMLSSVLPQMHSSQQQQFSRVLAHPGLTPQQRQQVQALSARTEQVLNQQMAWAQLRPIYLAQYKQHFSREEVLAMAEFYESDAGQRLLDKTPELMAGTMAGIERHLAPQLQQLQRELEAIIPAQP</sequence>
<dbReference type="AlphaFoldDB" id="A0A0R0BQ47"/>
<evidence type="ECO:0000313" key="5">
    <source>
        <dbReference type="Proteomes" id="UP000051254"/>
    </source>
</evidence>
<dbReference type="Proteomes" id="UP000550609">
    <property type="component" value="Unassembled WGS sequence"/>
</dbReference>
<accession>A0A0R0BQ47</accession>
<dbReference type="Pfam" id="PF09832">
    <property type="entry name" value="DUF2059"/>
    <property type="match status" value="1"/>
</dbReference>
<keyword evidence="1" id="KW-0732">Signal</keyword>
<reference evidence="3 5" key="1">
    <citation type="submission" date="2015-05" db="EMBL/GenBank/DDBJ databases">
        <title>Genome sequencing and analysis of members of genus Stenotrophomonas.</title>
        <authorList>
            <person name="Patil P.P."/>
            <person name="Midha S."/>
            <person name="Patil P.B."/>
        </authorList>
    </citation>
    <scope>NUCLEOTIDE SEQUENCE [LARGE SCALE GENOMIC DNA]</scope>
    <source>
        <strain evidence="3 5">DSM 17805</strain>
    </source>
</reference>
<dbReference type="Proteomes" id="UP000051254">
    <property type="component" value="Unassembled WGS sequence"/>
</dbReference>
<feature type="domain" description="DUF2059" evidence="2">
    <location>
        <begin position="99"/>
        <end position="156"/>
    </location>
</feature>
<dbReference type="OrthoDB" id="490569at2"/>
<evidence type="ECO:0000313" key="4">
    <source>
        <dbReference type="EMBL" id="MBB1117483.1"/>
    </source>
</evidence>
<proteinExistence type="predicted"/>
<keyword evidence="5" id="KW-1185">Reference proteome</keyword>
<feature type="signal peptide" evidence="1">
    <location>
        <begin position="1"/>
        <end position="27"/>
    </location>
</feature>
<evidence type="ECO:0000256" key="1">
    <source>
        <dbReference type="SAM" id="SignalP"/>
    </source>
</evidence>
<dbReference type="InterPro" id="IPR018637">
    <property type="entry name" value="DUF2059"/>
</dbReference>
<accession>A0A7W3YW35</accession>
<evidence type="ECO:0000313" key="6">
    <source>
        <dbReference type="Proteomes" id="UP000550609"/>
    </source>
</evidence>
<name>A0A0R0BQ47_9GAMM</name>
<dbReference type="EMBL" id="JACIUV010000004">
    <property type="protein sequence ID" value="MBB1117483.1"/>
    <property type="molecule type" value="Genomic_DNA"/>
</dbReference>
<comment type="caution">
    <text evidence="3">The sequence shown here is derived from an EMBL/GenBank/DDBJ whole genome shotgun (WGS) entry which is preliminary data.</text>
</comment>
<reference evidence="4 6" key="2">
    <citation type="submission" date="2020-08" db="EMBL/GenBank/DDBJ databases">
        <title>Stenotrophomonas sp. W1S232.</title>
        <authorList>
            <person name="Deng Y."/>
        </authorList>
    </citation>
    <scope>NUCLEOTIDE SEQUENCE [LARGE SCALE GENOMIC DNA]</scope>
    <source>
        <strain evidence="4 6">W1S232</strain>
    </source>
</reference>
<gene>
    <name evidence="3" type="ORF">ABB25_05035</name>
    <name evidence="4" type="ORF">H4O09_10525</name>
</gene>
<organism evidence="3 5">
    <name type="scientific">Stenotrophomonas koreensis</name>
    <dbReference type="NCBI Taxonomy" id="266128"/>
    <lineage>
        <taxon>Bacteria</taxon>
        <taxon>Pseudomonadati</taxon>
        <taxon>Pseudomonadota</taxon>
        <taxon>Gammaproteobacteria</taxon>
        <taxon>Lysobacterales</taxon>
        <taxon>Lysobacteraceae</taxon>
        <taxon>Stenotrophomonas</taxon>
    </lineage>
</organism>